<dbReference type="InterPro" id="IPR046947">
    <property type="entry name" value="LytR-like"/>
</dbReference>
<dbReference type="EMBL" id="JOSX01000013">
    <property type="protein sequence ID" value="KEK15550.1"/>
    <property type="molecule type" value="Genomic_DNA"/>
</dbReference>
<dbReference type="AlphaFoldDB" id="A0A073JQ33"/>
<dbReference type="SMART" id="SM00850">
    <property type="entry name" value="LytTR"/>
    <property type="match status" value="1"/>
</dbReference>
<dbReference type="RefSeq" id="WP_035168866.1">
    <property type="nucleotide sequence ID" value="NZ_JAJGUS010000095.1"/>
</dbReference>
<evidence type="ECO:0000313" key="2">
    <source>
        <dbReference type="EMBL" id="KEK15550.1"/>
    </source>
</evidence>
<dbReference type="PANTHER" id="PTHR37299:SF1">
    <property type="entry name" value="STAGE 0 SPORULATION PROTEIN A HOMOLOG"/>
    <property type="match status" value="1"/>
</dbReference>
<dbReference type="Proteomes" id="UP000027731">
    <property type="component" value="Unassembled WGS sequence"/>
</dbReference>
<proteinExistence type="predicted"/>
<protein>
    <submittedName>
        <fullName evidence="2">Histidine kinase</fullName>
    </submittedName>
</protein>
<comment type="caution">
    <text evidence="2">The sequence shown here is derived from an EMBL/GenBank/DDBJ whole genome shotgun (WGS) entry which is preliminary data.</text>
</comment>
<evidence type="ECO:0000259" key="1">
    <source>
        <dbReference type="PROSITE" id="PS50930"/>
    </source>
</evidence>
<keyword evidence="2" id="KW-0808">Transferase</keyword>
<keyword evidence="2" id="KW-0418">Kinase</keyword>
<accession>A0A073JQ33</accession>
<dbReference type="PROSITE" id="PS50930">
    <property type="entry name" value="HTH_LYTTR"/>
    <property type="match status" value="1"/>
</dbReference>
<evidence type="ECO:0000313" key="3">
    <source>
        <dbReference type="Proteomes" id="UP000027731"/>
    </source>
</evidence>
<name>A0A073JQ33_LIMRT</name>
<gene>
    <name evidence="2" type="ORF">LR3_07190</name>
</gene>
<dbReference type="GO" id="GO:0003677">
    <property type="term" value="F:DNA binding"/>
    <property type="evidence" value="ECO:0007669"/>
    <property type="project" value="InterPro"/>
</dbReference>
<dbReference type="InterPro" id="IPR007492">
    <property type="entry name" value="LytTR_DNA-bd_dom"/>
</dbReference>
<dbReference type="PATRIC" id="fig|1598.90.peg.868"/>
<dbReference type="Pfam" id="PF04397">
    <property type="entry name" value="LytTR"/>
    <property type="match status" value="1"/>
</dbReference>
<dbReference type="GO" id="GO:0016301">
    <property type="term" value="F:kinase activity"/>
    <property type="evidence" value="ECO:0007669"/>
    <property type="project" value="UniProtKB-KW"/>
</dbReference>
<reference evidence="2 3" key="1">
    <citation type="submission" date="2014-06" db="EMBL/GenBank/DDBJ databases">
        <title>Genetic determinant of reutericyclin biosynthesis of Lactobacillus reuteri.</title>
        <authorList>
            <person name="Lin X."/>
            <person name="Duar R."/>
            <person name="Walter J."/>
            <person name="Gaenzle M."/>
        </authorList>
    </citation>
    <scope>NUCLEOTIDE SEQUENCE [LARGE SCALE GENOMIC DNA]</scope>
    <source>
        <strain evidence="2 3">LTH2584</strain>
    </source>
</reference>
<feature type="domain" description="HTH LytTR-type" evidence="1">
    <location>
        <begin position="41"/>
        <end position="144"/>
    </location>
</feature>
<dbReference type="PANTHER" id="PTHR37299">
    <property type="entry name" value="TRANSCRIPTIONAL REGULATOR-RELATED"/>
    <property type="match status" value="1"/>
</dbReference>
<dbReference type="GO" id="GO:0000156">
    <property type="term" value="F:phosphorelay response regulator activity"/>
    <property type="evidence" value="ECO:0007669"/>
    <property type="project" value="InterPro"/>
</dbReference>
<organism evidence="2 3">
    <name type="scientific">Limosilactobacillus reuteri</name>
    <name type="common">Lactobacillus reuteri</name>
    <dbReference type="NCBI Taxonomy" id="1598"/>
    <lineage>
        <taxon>Bacteria</taxon>
        <taxon>Bacillati</taxon>
        <taxon>Bacillota</taxon>
        <taxon>Bacilli</taxon>
        <taxon>Lactobacillales</taxon>
        <taxon>Lactobacillaceae</taxon>
        <taxon>Limosilactobacillus</taxon>
    </lineage>
</organism>
<dbReference type="Gene3D" id="2.40.50.1020">
    <property type="entry name" value="LytTr DNA-binding domain"/>
    <property type="match status" value="1"/>
</dbReference>
<sequence>MKVNCHIDPNIEEEHLDLFVREMNPQISNLLKSFTSTEPVLWCYDADQIIPIKFSDIFELTVAKTGTKISTKDHTYFYRERLSHFKSNLPNDFIEASGSTVFNYHYLDHLELLDNGLIDAILTNGSHIQISRRKIKNLKARLGL</sequence>